<evidence type="ECO:0000256" key="9">
    <source>
        <dbReference type="PROSITE-ProRule" id="PRU00649"/>
    </source>
</evidence>
<keyword evidence="6" id="KW-0508">mRNA splicing</keyword>
<accession>C3ZEM7</accession>
<dbReference type="FunFam" id="1.20.930.10:FF:000001">
    <property type="entry name" value="IWS1, SUPT6H interacting protein"/>
    <property type="match status" value="1"/>
</dbReference>
<protein>
    <recommendedName>
        <fullName evidence="11">TFIIS N-terminal domain-containing protein</fullName>
    </recommendedName>
</protein>
<evidence type="ECO:0000256" key="1">
    <source>
        <dbReference type="ARBA" id="ARBA00022448"/>
    </source>
</evidence>
<evidence type="ECO:0000259" key="11">
    <source>
        <dbReference type="PROSITE" id="PS51319"/>
    </source>
</evidence>
<dbReference type="GO" id="GO:0005634">
    <property type="term" value="C:nucleus"/>
    <property type="evidence" value="ECO:0007669"/>
    <property type="project" value="UniProtKB-SubCell"/>
</dbReference>
<organism>
    <name type="scientific">Branchiostoma floridae</name>
    <name type="common">Florida lancelet</name>
    <name type="synonym">Amphioxus</name>
    <dbReference type="NCBI Taxonomy" id="7739"/>
    <lineage>
        <taxon>Eukaryota</taxon>
        <taxon>Metazoa</taxon>
        <taxon>Chordata</taxon>
        <taxon>Cephalochordata</taxon>
        <taxon>Leptocardii</taxon>
        <taxon>Amphioxiformes</taxon>
        <taxon>Branchiostomatidae</taxon>
        <taxon>Branchiostoma</taxon>
    </lineage>
</organism>
<keyword evidence="1" id="KW-0813">Transport</keyword>
<dbReference type="GO" id="GO:0008380">
    <property type="term" value="P:RNA splicing"/>
    <property type="evidence" value="ECO:0007669"/>
    <property type="project" value="UniProtKB-KW"/>
</dbReference>
<dbReference type="PANTHER" id="PTHR46010:SF1">
    <property type="entry name" value="PROTEIN IWS1 HOMOLOG"/>
    <property type="match status" value="1"/>
</dbReference>
<dbReference type="AlphaFoldDB" id="C3ZEM7"/>
<gene>
    <name evidence="12" type="ORF">BRAFLDRAFT_277879</name>
</gene>
<dbReference type="Pfam" id="PF08711">
    <property type="entry name" value="Med26"/>
    <property type="match status" value="1"/>
</dbReference>
<feature type="compositionally biased region" description="Basic and acidic residues" evidence="10">
    <location>
        <begin position="247"/>
        <end position="261"/>
    </location>
</feature>
<dbReference type="SUPFAM" id="SSF47676">
    <property type="entry name" value="Conserved domain common to transcription factors TFIIS, elongin A, CRSP70"/>
    <property type="match status" value="1"/>
</dbReference>
<dbReference type="InParanoid" id="C3ZEM7"/>
<keyword evidence="2" id="KW-0507">mRNA processing</keyword>
<evidence type="ECO:0000256" key="6">
    <source>
        <dbReference type="ARBA" id="ARBA00023187"/>
    </source>
</evidence>
<proteinExistence type="inferred from homology"/>
<dbReference type="eggNOG" id="KOG1793">
    <property type="taxonomic scope" value="Eukaryota"/>
</dbReference>
<evidence type="ECO:0000256" key="10">
    <source>
        <dbReference type="SAM" id="MobiDB-lite"/>
    </source>
</evidence>
<dbReference type="InterPro" id="IPR017923">
    <property type="entry name" value="TFIIS_N"/>
</dbReference>
<reference evidence="12" key="1">
    <citation type="journal article" date="2008" name="Nature">
        <title>The amphioxus genome and the evolution of the chordate karyotype.</title>
        <authorList>
            <consortium name="US DOE Joint Genome Institute (JGI-PGF)"/>
            <person name="Putnam N.H."/>
            <person name="Butts T."/>
            <person name="Ferrier D.E.K."/>
            <person name="Furlong R.F."/>
            <person name="Hellsten U."/>
            <person name="Kawashima T."/>
            <person name="Robinson-Rechavi M."/>
            <person name="Shoguchi E."/>
            <person name="Terry A."/>
            <person name="Yu J.-K."/>
            <person name="Benito-Gutierrez E.L."/>
            <person name="Dubchak I."/>
            <person name="Garcia-Fernandez J."/>
            <person name="Gibson-Brown J.J."/>
            <person name="Grigoriev I.V."/>
            <person name="Horton A.C."/>
            <person name="de Jong P.J."/>
            <person name="Jurka J."/>
            <person name="Kapitonov V.V."/>
            <person name="Kohara Y."/>
            <person name="Kuroki Y."/>
            <person name="Lindquist E."/>
            <person name="Lucas S."/>
            <person name="Osoegawa K."/>
            <person name="Pennacchio L.A."/>
            <person name="Salamov A.A."/>
            <person name="Satou Y."/>
            <person name="Sauka-Spengler T."/>
            <person name="Schmutz J."/>
            <person name="Shin-I T."/>
            <person name="Toyoda A."/>
            <person name="Bronner-Fraser M."/>
            <person name="Fujiyama A."/>
            <person name="Holland L.Z."/>
            <person name="Holland P.W.H."/>
            <person name="Satoh N."/>
            <person name="Rokhsar D.S."/>
        </authorList>
    </citation>
    <scope>NUCLEOTIDE SEQUENCE [LARGE SCALE GENOMIC DNA]</scope>
    <source>
        <strain evidence="12">S238N-H82</strain>
        <tissue evidence="12">Testes</tissue>
    </source>
</reference>
<keyword evidence="7 9" id="KW-0539">Nucleus</keyword>
<dbReference type="GO" id="GO:0006397">
    <property type="term" value="P:mRNA processing"/>
    <property type="evidence" value="ECO:0007669"/>
    <property type="project" value="UniProtKB-KW"/>
</dbReference>
<dbReference type="InterPro" id="IPR051037">
    <property type="entry name" value="RNAPII_TF_IWS1"/>
</dbReference>
<evidence type="ECO:0000256" key="8">
    <source>
        <dbReference type="ARBA" id="ARBA00037992"/>
    </source>
</evidence>
<evidence type="ECO:0000256" key="4">
    <source>
        <dbReference type="ARBA" id="ARBA00023015"/>
    </source>
</evidence>
<dbReference type="STRING" id="7739.C3ZEM7"/>
<dbReference type="EMBL" id="GG666612">
    <property type="protein sequence ID" value="EEN49183.1"/>
    <property type="molecule type" value="Genomic_DNA"/>
</dbReference>
<dbReference type="PROSITE" id="PS51319">
    <property type="entry name" value="TFIIS_N"/>
    <property type="match status" value="1"/>
</dbReference>
<feature type="region of interest" description="Disordered" evidence="10">
    <location>
        <begin position="247"/>
        <end position="279"/>
    </location>
</feature>
<feature type="compositionally biased region" description="Basic and acidic residues" evidence="10">
    <location>
        <begin position="270"/>
        <end position="279"/>
    </location>
</feature>
<feature type="domain" description="TFIIS N-terminal" evidence="11">
    <location>
        <begin position="90"/>
        <end position="168"/>
    </location>
</feature>
<keyword evidence="5" id="KW-0804">Transcription</keyword>
<comment type="subcellular location">
    <subcellularLocation>
        <location evidence="9">Nucleus</location>
    </subcellularLocation>
</comment>
<evidence type="ECO:0000256" key="7">
    <source>
        <dbReference type="ARBA" id="ARBA00023242"/>
    </source>
</evidence>
<comment type="similarity">
    <text evidence="8">Belongs to the IWS1 family.</text>
</comment>
<keyword evidence="4" id="KW-0805">Transcription regulation</keyword>
<sequence>MVSDFDIMLQKRKAMNKANRRKRKDHDLINDCDDLIVALINKMKAAVDEDRVLNQNRQPAVRKLKMLPSVMQTLRKKDLQEAILDCGMLPVITDWLSPLPDRSLPHLHIREEMLKILQDFPPCSQESLKSSGIGRAVMYLYKHPKETRNNKERAGKLINEWSRPIFGLNSNFKSMSREEREQRDMEQMPKRRRMSRSWIQPSFHFCLPACLTFVCFPSPVKPGDPGWCARARVPMPSNRDYVVRPKWNTEKEMSEDQEREQKRRNKHVKTFRDRKQRMKADRAVKISLEGRNMSL</sequence>
<evidence type="ECO:0000313" key="12">
    <source>
        <dbReference type="EMBL" id="EEN49183.1"/>
    </source>
</evidence>
<dbReference type="Gene3D" id="1.20.930.10">
    <property type="entry name" value="Conserved domain common to transcription factors TFIIS, elongin A, CRSP70"/>
    <property type="match status" value="1"/>
</dbReference>
<dbReference type="InterPro" id="IPR035441">
    <property type="entry name" value="TFIIS/LEDGF_dom_sf"/>
</dbReference>
<name>C3ZEM7_BRAFL</name>
<evidence type="ECO:0000256" key="5">
    <source>
        <dbReference type="ARBA" id="ARBA00023163"/>
    </source>
</evidence>
<dbReference type="GO" id="GO:0051028">
    <property type="term" value="P:mRNA transport"/>
    <property type="evidence" value="ECO:0007669"/>
    <property type="project" value="UniProtKB-KW"/>
</dbReference>
<evidence type="ECO:0000256" key="3">
    <source>
        <dbReference type="ARBA" id="ARBA00022816"/>
    </source>
</evidence>
<evidence type="ECO:0000256" key="2">
    <source>
        <dbReference type="ARBA" id="ARBA00022664"/>
    </source>
</evidence>
<keyword evidence="3" id="KW-0509">mRNA transport</keyword>
<dbReference type="PANTHER" id="PTHR46010">
    <property type="entry name" value="PROTEIN IWS1 HOMOLOG"/>
    <property type="match status" value="1"/>
</dbReference>